<reference evidence="2 3" key="1">
    <citation type="submission" date="2023-03" db="EMBL/GenBank/DDBJ databases">
        <title>WGS of Gossypium arboreum.</title>
        <authorList>
            <person name="Yu D."/>
        </authorList>
    </citation>
    <scope>NUCLEOTIDE SEQUENCE [LARGE SCALE GENOMIC DNA]</scope>
    <source>
        <tissue evidence="2">Leaf</tissue>
    </source>
</reference>
<proteinExistence type="predicted"/>
<dbReference type="Pfam" id="PF13456">
    <property type="entry name" value="RVT_3"/>
    <property type="match status" value="1"/>
</dbReference>
<sequence>MALATCWSPLDHGWIKMNSDGAVSMNYDNTSIRGLFRDVNGHWLSRYSLKVSNEMIFGIEARAILEGLHIAWEKGYRQLEIKCDNALLVESVLTGSAANCNLVELRLINVYLKRNWKTRIHHIRRSQNMAVDQMVKCTYDNQFGLKHYEDPQFWFKIFYNKMVIS</sequence>
<dbReference type="InterPro" id="IPR044730">
    <property type="entry name" value="RNase_H-like_dom_plant"/>
</dbReference>
<evidence type="ECO:0000313" key="2">
    <source>
        <dbReference type="EMBL" id="KAK5786226.1"/>
    </source>
</evidence>
<dbReference type="InterPro" id="IPR053151">
    <property type="entry name" value="RNase_H-like"/>
</dbReference>
<dbReference type="InterPro" id="IPR036397">
    <property type="entry name" value="RNaseH_sf"/>
</dbReference>
<evidence type="ECO:0000313" key="3">
    <source>
        <dbReference type="Proteomes" id="UP001358586"/>
    </source>
</evidence>
<accession>A0ABR0N6L5</accession>
<dbReference type="CDD" id="cd06222">
    <property type="entry name" value="RNase_H_like"/>
    <property type="match status" value="1"/>
</dbReference>
<feature type="domain" description="RNase H type-1" evidence="1">
    <location>
        <begin position="18"/>
        <end position="136"/>
    </location>
</feature>
<dbReference type="PANTHER" id="PTHR47723">
    <property type="entry name" value="OS05G0353850 PROTEIN"/>
    <property type="match status" value="1"/>
</dbReference>
<dbReference type="InterPro" id="IPR012337">
    <property type="entry name" value="RNaseH-like_sf"/>
</dbReference>
<dbReference type="Proteomes" id="UP001358586">
    <property type="component" value="Chromosome 11"/>
</dbReference>
<gene>
    <name evidence="2" type="ORF">PVK06_040858</name>
</gene>
<dbReference type="Gene3D" id="3.30.420.10">
    <property type="entry name" value="Ribonuclease H-like superfamily/Ribonuclease H"/>
    <property type="match status" value="1"/>
</dbReference>
<comment type="caution">
    <text evidence="2">The sequence shown here is derived from an EMBL/GenBank/DDBJ whole genome shotgun (WGS) entry which is preliminary data.</text>
</comment>
<dbReference type="EMBL" id="JARKNE010000011">
    <property type="protein sequence ID" value="KAK5786226.1"/>
    <property type="molecule type" value="Genomic_DNA"/>
</dbReference>
<dbReference type="SUPFAM" id="SSF53098">
    <property type="entry name" value="Ribonuclease H-like"/>
    <property type="match status" value="1"/>
</dbReference>
<keyword evidence="3" id="KW-1185">Reference proteome</keyword>
<organism evidence="2 3">
    <name type="scientific">Gossypium arboreum</name>
    <name type="common">Tree cotton</name>
    <name type="synonym">Gossypium nanking</name>
    <dbReference type="NCBI Taxonomy" id="29729"/>
    <lineage>
        <taxon>Eukaryota</taxon>
        <taxon>Viridiplantae</taxon>
        <taxon>Streptophyta</taxon>
        <taxon>Embryophyta</taxon>
        <taxon>Tracheophyta</taxon>
        <taxon>Spermatophyta</taxon>
        <taxon>Magnoliopsida</taxon>
        <taxon>eudicotyledons</taxon>
        <taxon>Gunneridae</taxon>
        <taxon>Pentapetalae</taxon>
        <taxon>rosids</taxon>
        <taxon>malvids</taxon>
        <taxon>Malvales</taxon>
        <taxon>Malvaceae</taxon>
        <taxon>Malvoideae</taxon>
        <taxon>Gossypium</taxon>
    </lineage>
</organism>
<evidence type="ECO:0000259" key="1">
    <source>
        <dbReference type="Pfam" id="PF13456"/>
    </source>
</evidence>
<dbReference type="PANTHER" id="PTHR47723:SF24">
    <property type="entry name" value="RNASE H TYPE-1 DOMAIN-CONTAINING PROTEIN"/>
    <property type="match status" value="1"/>
</dbReference>
<name>A0ABR0N6L5_GOSAR</name>
<dbReference type="InterPro" id="IPR002156">
    <property type="entry name" value="RNaseH_domain"/>
</dbReference>
<protein>
    <recommendedName>
        <fullName evidence="1">RNase H type-1 domain-containing protein</fullName>
    </recommendedName>
</protein>